<evidence type="ECO:0008006" key="4">
    <source>
        <dbReference type="Google" id="ProtNLM"/>
    </source>
</evidence>
<feature type="transmembrane region" description="Helical" evidence="1">
    <location>
        <begin position="63"/>
        <end position="79"/>
    </location>
</feature>
<dbReference type="HOGENOM" id="CLU_436724_0_0_2"/>
<dbReference type="eggNOG" id="arCOG00563">
    <property type="taxonomic scope" value="Archaea"/>
</dbReference>
<evidence type="ECO:0000313" key="3">
    <source>
        <dbReference type="Proteomes" id="UP000005233"/>
    </source>
</evidence>
<keyword evidence="1" id="KW-0472">Membrane</keyword>
<name>H8I643_METCZ</name>
<dbReference type="EMBL" id="CP003243">
    <property type="protein sequence ID" value="AFD00277.1"/>
    <property type="molecule type" value="Genomic_DNA"/>
</dbReference>
<dbReference type="GeneID" id="11971660"/>
<feature type="transmembrane region" description="Helical" evidence="1">
    <location>
        <begin position="302"/>
        <end position="335"/>
    </location>
</feature>
<feature type="transmembrane region" description="Helical" evidence="1">
    <location>
        <begin position="384"/>
        <end position="403"/>
    </location>
</feature>
<dbReference type="RefSeq" id="WP_014406108.1">
    <property type="nucleotide sequence ID" value="NC_017034.1"/>
</dbReference>
<keyword evidence="1" id="KW-1133">Transmembrane helix</keyword>
<feature type="transmembrane region" description="Helical" evidence="1">
    <location>
        <begin position="435"/>
        <end position="456"/>
    </location>
</feature>
<feature type="transmembrane region" description="Helical" evidence="1">
    <location>
        <begin position="6"/>
        <end position="23"/>
    </location>
</feature>
<dbReference type="KEGG" id="mez:Mtc_1525"/>
<feature type="transmembrane region" description="Helical" evidence="1">
    <location>
        <begin position="342"/>
        <end position="364"/>
    </location>
</feature>
<keyword evidence="3" id="KW-1185">Reference proteome</keyword>
<feature type="transmembrane region" description="Helical" evidence="1">
    <location>
        <begin position="209"/>
        <end position="228"/>
    </location>
</feature>
<feature type="transmembrane region" description="Helical" evidence="1">
    <location>
        <begin position="183"/>
        <end position="202"/>
    </location>
</feature>
<dbReference type="STRING" id="1041930.Mtc_1525"/>
<feature type="transmembrane region" description="Helical" evidence="1">
    <location>
        <begin position="410"/>
        <end position="429"/>
    </location>
</feature>
<protein>
    <recommendedName>
        <fullName evidence="4">Glycosyltransferase RgtA/B/C/D-like domain-containing protein</fullName>
    </recommendedName>
</protein>
<feature type="transmembrane region" description="Helical" evidence="1">
    <location>
        <begin position="465"/>
        <end position="485"/>
    </location>
</feature>
<organism evidence="2 3">
    <name type="scientific">Methanocella conradii (strain DSM 24694 / JCM 17849 / CGMCC 1.5162 / HZ254)</name>
    <dbReference type="NCBI Taxonomy" id="1041930"/>
    <lineage>
        <taxon>Archaea</taxon>
        <taxon>Methanobacteriati</taxon>
        <taxon>Methanobacteriota</taxon>
        <taxon>Stenosarchaea group</taxon>
        <taxon>Methanomicrobia</taxon>
        <taxon>Methanocellales</taxon>
        <taxon>Methanocellaceae</taxon>
        <taxon>Methanocella</taxon>
    </lineage>
</organism>
<dbReference type="OrthoDB" id="148208at2157"/>
<keyword evidence="1" id="KW-0812">Transmembrane</keyword>
<dbReference type="AlphaFoldDB" id="H8I643"/>
<feature type="transmembrane region" description="Helical" evidence="1">
    <location>
        <begin position="35"/>
        <end position="57"/>
    </location>
</feature>
<feature type="transmembrane region" description="Helical" evidence="1">
    <location>
        <begin position="91"/>
        <end position="113"/>
    </location>
</feature>
<sequence>MYLLGIPGVLFLGLTALFGYTVLKALNLPLKGMECVVASPVAGIIVASWLCLLPYLLSGSIEAGILISMLIMLAAILWIRPSPPILEKDPLPLVAAIAIVGFAFMFFGLFTYFNGEYHAAFPFYGDAAFHAAVINSFSEGYNEPPSYPMMAGQPLRYTFLIDFYSAALNVLGLGLQWSVVLPGWLLLSGLLSLIYFLGARFIGRRAGGVLAVTLLALSGGLGFLYAISDWHASGSSIIDFVAKSNLNYTTKYELGIVFTNFLVIVLAQRTALVGFSAGALVMLVLYAMLVQRQFDGRAVRNGLLACGVLAGLLPLFHVYSYISIMLSSILLLAIFKERKWYLFMAPAILLAMPQALWISGQMGVSHFHVQLGWMAGSLASMPEFWVKNMGLELFLLICGFFTISRKNLKFYLPFLAIFIMANVFVFQPWDYDNHKFFSFWLMPSVLLMASSLLYVYRIRWVGKPLFAVLLAFAVLTGALVAAFIIGHPYVELSKADLYAGGWIIDNTPRDSVFLTSDSPIHAVTTVAGRKSYLGYEGWLYTHGIDYSERLRAEKKMFGAYDENETLHLLKDNGIDYVFIGPSEINSSQFYVNEQFFEDHFPCVFNWTDPEYHNTYRIFKVIT</sequence>
<accession>H8I643</accession>
<proteinExistence type="predicted"/>
<feature type="transmembrane region" description="Helical" evidence="1">
    <location>
        <begin position="272"/>
        <end position="290"/>
    </location>
</feature>
<gene>
    <name evidence="2" type="ordered locus">Mtc_1525</name>
</gene>
<evidence type="ECO:0000313" key="2">
    <source>
        <dbReference type="EMBL" id="AFD00277.1"/>
    </source>
</evidence>
<feature type="transmembrane region" description="Helical" evidence="1">
    <location>
        <begin position="248"/>
        <end position="267"/>
    </location>
</feature>
<evidence type="ECO:0000256" key="1">
    <source>
        <dbReference type="SAM" id="Phobius"/>
    </source>
</evidence>
<dbReference type="Proteomes" id="UP000005233">
    <property type="component" value="Chromosome"/>
</dbReference>
<reference evidence="2 3" key="1">
    <citation type="journal article" date="2012" name="J. Bacteriol.">
        <title>Complete genome sequence of a thermophilic methanogen, Methanocella conradii HZ254, isolated from Chinese rice field soil.</title>
        <authorList>
            <person name="Lu Z."/>
            <person name="Lu Y."/>
        </authorList>
    </citation>
    <scope>NUCLEOTIDE SEQUENCE [LARGE SCALE GENOMIC DNA]</scope>
    <source>
        <strain evidence="3">DSM 24694 / JCM 17849 / CGMCC 1.5162 / HZ254</strain>
    </source>
</reference>